<reference evidence="2 3" key="1">
    <citation type="submission" date="2019-03" db="EMBL/GenBank/DDBJ databases">
        <title>First draft genome of Liparis tanakae, snailfish: a comprehensive survey of snailfish specific genes.</title>
        <authorList>
            <person name="Kim W."/>
            <person name="Song I."/>
            <person name="Jeong J.-H."/>
            <person name="Kim D."/>
            <person name="Kim S."/>
            <person name="Ryu S."/>
            <person name="Song J.Y."/>
            <person name="Lee S.K."/>
        </authorList>
    </citation>
    <scope>NUCLEOTIDE SEQUENCE [LARGE SCALE GENOMIC DNA]</scope>
    <source>
        <tissue evidence="2">Muscle</tissue>
    </source>
</reference>
<dbReference type="EMBL" id="SRLO01000455">
    <property type="protein sequence ID" value="TNN55436.1"/>
    <property type="molecule type" value="Genomic_DNA"/>
</dbReference>
<keyword evidence="3" id="KW-1185">Reference proteome</keyword>
<gene>
    <name evidence="2" type="ORF">EYF80_034318</name>
</gene>
<comment type="caution">
    <text evidence="2">The sequence shown here is derived from an EMBL/GenBank/DDBJ whole genome shotgun (WGS) entry which is preliminary data.</text>
</comment>
<evidence type="ECO:0000313" key="3">
    <source>
        <dbReference type="Proteomes" id="UP000314294"/>
    </source>
</evidence>
<proteinExistence type="predicted"/>
<dbReference type="Proteomes" id="UP000314294">
    <property type="component" value="Unassembled WGS sequence"/>
</dbReference>
<feature type="compositionally biased region" description="Basic and acidic residues" evidence="1">
    <location>
        <begin position="43"/>
        <end position="57"/>
    </location>
</feature>
<organism evidence="2 3">
    <name type="scientific">Liparis tanakae</name>
    <name type="common">Tanaka's snailfish</name>
    <dbReference type="NCBI Taxonomy" id="230148"/>
    <lineage>
        <taxon>Eukaryota</taxon>
        <taxon>Metazoa</taxon>
        <taxon>Chordata</taxon>
        <taxon>Craniata</taxon>
        <taxon>Vertebrata</taxon>
        <taxon>Euteleostomi</taxon>
        <taxon>Actinopterygii</taxon>
        <taxon>Neopterygii</taxon>
        <taxon>Teleostei</taxon>
        <taxon>Neoteleostei</taxon>
        <taxon>Acanthomorphata</taxon>
        <taxon>Eupercaria</taxon>
        <taxon>Perciformes</taxon>
        <taxon>Cottioidei</taxon>
        <taxon>Cottales</taxon>
        <taxon>Liparidae</taxon>
        <taxon>Liparis</taxon>
    </lineage>
</organism>
<sequence length="103" mass="11521">MGTMKSKRCYMDGLPPPGAFVIDLSQLDSSAAGRDQTRGSTHNNDEGRRWRRVKETQEVEEGEGDARTEMTSLQLGGGRNETDARQMSRLKRSEESARSVRMS</sequence>
<evidence type="ECO:0000256" key="1">
    <source>
        <dbReference type="SAM" id="MobiDB-lite"/>
    </source>
</evidence>
<evidence type="ECO:0000313" key="2">
    <source>
        <dbReference type="EMBL" id="TNN55436.1"/>
    </source>
</evidence>
<name>A0A4Z2GPN8_9TELE</name>
<accession>A0A4Z2GPN8</accession>
<protein>
    <submittedName>
        <fullName evidence="2">Uncharacterized protein</fullName>
    </submittedName>
</protein>
<feature type="region of interest" description="Disordered" evidence="1">
    <location>
        <begin position="26"/>
        <end position="103"/>
    </location>
</feature>
<dbReference type="AlphaFoldDB" id="A0A4Z2GPN8"/>
<feature type="compositionally biased region" description="Basic and acidic residues" evidence="1">
    <location>
        <begin position="80"/>
        <end position="103"/>
    </location>
</feature>